<keyword evidence="6" id="KW-1185">Reference proteome</keyword>
<evidence type="ECO:0000313" key="6">
    <source>
        <dbReference type="Proteomes" id="UP000553209"/>
    </source>
</evidence>
<dbReference type="Gene3D" id="3.40.630.30">
    <property type="match status" value="1"/>
</dbReference>
<reference evidence="5 6" key="1">
    <citation type="submission" date="2020-04" db="EMBL/GenBank/DDBJ databases">
        <title>MicrobeNet Type strains.</title>
        <authorList>
            <person name="Nicholson A.C."/>
        </authorList>
    </citation>
    <scope>NUCLEOTIDE SEQUENCE [LARGE SCALE GENOMIC DNA]</scope>
    <source>
        <strain evidence="5 6">ATCC 23612</strain>
    </source>
</reference>
<dbReference type="GO" id="GO:0005737">
    <property type="term" value="C:cytoplasm"/>
    <property type="evidence" value="ECO:0007669"/>
    <property type="project" value="TreeGrafter"/>
</dbReference>
<dbReference type="EMBL" id="JAAXPG010000030">
    <property type="protein sequence ID" value="NKZ01015.1"/>
    <property type="molecule type" value="Genomic_DNA"/>
</dbReference>
<organism evidence="5 6">
    <name type="scientific">Nocardiopsis alborubida</name>
    <dbReference type="NCBI Taxonomy" id="146802"/>
    <lineage>
        <taxon>Bacteria</taxon>
        <taxon>Bacillati</taxon>
        <taxon>Actinomycetota</taxon>
        <taxon>Actinomycetes</taxon>
        <taxon>Streptosporangiales</taxon>
        <taxon>Nocardiopsidaceae</taxon>
        <taxon>Nocardiopsis</taxon>
    </lineage>
</organism>
<dbReference type="PROSITE" id="PS51186">
    <property type="entry name" value="GNAT"/>
    <property type="match status" value="1"/>
</dbReference>
<keyword evidence="1 5" id="KW-0808">Transferase</keyword>
<feature type="region of interest" description="Disordered" evidence="3">
    <location>
        <begin position="55"/>
        <end position="84"/>
    </location>
</feature>
<dbReference type="InterPro" id="IPR045039">
    <property type="entry name" value="NSI-like"/>
</dbReference>
<dbReference type="PANTHER" id="PTHR43626">
    <property type="entry name" value="ACYL-COA N-ACYLTRANSFERASE"/>
    <property type="match status" value="1"/>
</dbReference>
<proteinExistence type="predicted"/>
<keyword evidence="2 5" id="KW-0012">Acyltransferase</keyword>
<dbReference type="Pfam" id="PF00583">
    <property type="entry name" value="Acetyltransf_1"/>
    <property type="match status" value="1"/>
</dbReference>
<sequence>MPVRHVHVRRARTRDVAAVRRLVDTYTVDRRVLSKSTVNLYEDVQEFWVAEAEVAPDSPDPASPSAAPPPGVPAPGADRAEPPAAGTEYRVVGCGALHVLWEDLAEVRTVAVDPALRGFGVGHRIVSALLDTARELGVRRVFCLTFETGFFAKHGFARIQGTPVSSRVYEELLRSYDEGVAEFLDLERVKPNTLGNTRMLVHLDAAT</sequence>
<dbReference type="Proteomes" id="UP000553209">
    <property type="component" value="Unassembled WGS sequence"/>
</dbReference>
<accession>A0A7X6MI83</accession>
<evidence type="ECO:0000256" key="1">
    <source>
        <dbReference type="ARBA" id="ARBA00022679"/>
    </source>
</evidence>
<dbReference type="GO" id="GO:0008080">
    <property type="term" value="F:N-acetyltransferase activity"/>
    <property type="evidence" value="ECO:0007669"/>
    <property type="project" value="InterPro"/>
</dbReference>
<feature type="compositionally biased region" description="Pro residues" evidence="3">
    <location>
        <begin position="58"/>
        <end position="73"/>
    </location>
</feature>
<name>A0A7X6MI83_9ACTN</name>
<dbReference type="NCBIfam" id="NF005921">
    <property type="entry name" value="PRK07922.1"/>
    <property type="match status" value="1"/>
</dbReference>
<comment type="caution">
    <text evidence="5">The sequence shown here is derived from an EMBL/GenBank/DDBJ whole genome shotgun (WGS) entry which is preliminary data.</text>
</comment>
<evidence type="ECO:0000259" key="4">
    <source>
        <dbReference type="PROSITE" id="PS51186"/>
    </source>
</evidence>
<evidence type="ECO:0000256" key="3">
    <source>
        <dbReference type="SAM" id="MobiDB-lite"/>
    </source>
</evidence>
<gene>
    <name evidence="5" type="ORF">HGB44_25595</name>
</gene>
<dbReference type="AlphaFoldDB" id="A0A7X6MI83"/>
<protein>
    <submittedName>
        <fullName evidence="5">Amino-acid N-acetyltransferase</fullName>
        <ecNumber evidence="5">2.3.1.1</ecNumber>
    </submittedName>
</protein>
<evidence type="ECO:0000313" key="5">
    <source>
        <dbReference type="EMBL" id="NKZ01015.1"/>
    </source>
</evidence>
<dbReference type="InterPro" id="IPR000182">
    <property type="entry name" value="GNAT_dom"/>
</dbReference>
<feature type="domain" description="N-acetyltransferase" evidence="4">
    <location>
        <begin position="31"/>
        <end position="187"/>
    </location>
</feature>
<dbReference type="EC" id="2.3.1.1" evidence="5"/>
<dbReference type="RefSeq" id="WP_061081532.1">
    <property type="nucleotide sequence ID" value="NZ_JAAXPG010000030.1"/>
</dbReference>
<dbReference type="SUPFAM" id="SSF55729">
    <property type="entry name" value="Acyl-CoA N-acyltransferases (Nat)"/>
    <property type="match status" value="1"/>
</dbReference>
<dbReference type="PANTHER" id="PTHR43626:SF4">
    <property type="entry name" value="GCN5-RELATED N-ACETYLTRANSFERASE 2, CHLOROPLASTIC"/>
    <property type="match status" value="1"/>
</dbReference>
<dbReference type="CDD" id="cd04301">
    <property type="entry name" value="NAT_SF"/>
    <property type="match status" value="1"/>
</dbReference>
<dbReference type="InterPro" id="IPR016181">
    <property type="entry name" value="Acyl_CoA_acyltransferase"/>
</dbReference>
<evidence type="ECO:0000256" key="2">
    <source>
        <dbReference type="ARBA" id="ARBA00023315"/>
    </source>
</evidence>